<evidence type="ECO:0000256" key="2">
    <source>
        <dbReference type="ARBA" id="ARBA00022801"/>
    </source>
</evidence>
<name>A0A7V7TV32_9HYPH</name>
<proteinExistence type="inferred from homology"/>
<feature type="active site" description="Proton donor" evidence="4">
    <location>
        <position position="264"/>
    </location>
</feature>
<keyword evidence="7" id="KW-1185">Reference proteome</keyword>
<dbReference type="PRINTS" id="PR00793">
    <property type="entry name" value="PROAMNOPTASE"/>
</dbReference>
<dbReference type="PANTHER" id="PTHR43798:SF28">
    <property type="entry name" value="AB HYDROLASE-1 DOMAIN-CONTAINING PROTEIN"/>
    <property type="match status" value="1"/>
</dbReference>
<organism evidence="6 7">
    <name type="scientific">Plantimonas leprariae</name>
    <dbReference type="NCBI Taxonomy" id="2615207"/>
    <lineage>
        <taxon>Bacteria</taxon>
        <taxon>Pseudomonadati</taxon>
        <taxon>Pseudomonadota</taxon>
        <taxon>Alphaproteobacteria</taxon>
        <taxon>Hyphomicrobiales</taxon>
        <taxon>Aurantimonadaceae</taxon>
        <taxon>Plantimonas</taxon>
    </lineage>
</organism>
<evidence type="ECO:0000256" key="1">
    <source>
        <dbReference type="ARBA" id="ARBA00010088"/>
    </source>
</evidence>
<dbReference type="Pfam" id="PF00561">
    <property type="entry name" value="Abhydrolase_1"/>
    <property type="match status" value="1"/>
</dbReference>
<sequence length="285" mass="32081">MLPVAGGRHKVWTKRVGEGKTKVLLLHGGPGFSHDYLEVMESFLPPAGIELYHYDQLGCGNSDRPDDAALWTLPRYLDEVEEVRQGLGLDRFVLYGHSWGGILGIEYALRHPDRLSGLVISNMTASIASFLQRLETLKDLLPPASRARLAELEKAEDYDSPDYHRIVEGELYPQVLCRTQPWPEPLTRAFRIVNPAIYGQMQGKSEFVVTGNLRGWDSWDRLARIRTPTLTIGAEHDEMDPADLVRMAELMPNARSAICPNGSHLPMYDDQAVFFDHLLGFLKSV</sequence>
<dbReference type="PIRSF" id="PIRSF005539">
    <property type="entry name" value="Pept_S33_TRI_F1"/>
    <property type="match status" value="1"/>
</dbReference>
<dbReference type="PANTHER" id="PTHR43798">
    <property type="entry name" value="MONOACYLGLYCEROL LIPASE"/>
    <property type="match status" value="1"/>
</dbReference>
<comment type="similarity">
    <text evidence="1 3">Belongs to the peptidase S33 family.</text>
</comment>
<dbReference type="PRINTS" id="PR00111">
    <property type="entry name" value="ABHYDROLASE"/>
</dbReference>
<dbReference type="EMBL" id="VZDO01000017">
    <property type="protein sequence ID" value="KAB0677423.1"/>
    <property type="molecule type" value="Genomic_DNA"/>
</dbReference>
<protein>
    <submittedName>
        <fullName evidence="6">Alpha/beta fold hydrolase</fullName>
    </submittedName>
</protein>
<feature type="domain" description="AB hydrolase-1" evidence="5">
    <location>
        <begin position="23"/>
        <end position="270"/>
    </location>
</feature>
<dbReference type="GO" id="GO:0006508">
    <property type="term" value="P:proteolysis"/>
    <property type="evidence" value="ECO:0007669"/>
    <property type="project" value="InterPro"/>
</dbReference>
<feature type="active site" description="Nucleophile" evidence="4">
    <location>
        <position position="98"/>
    </location>
</feature>
<accession>A0A7V7TV32</accession>
<dbReference type="InterPro" id="IPR002410">
    <property type="entry name" value="Peptidase_S33"/>
</dbReference>
<comment type="caution">
    <text evidence="6">The sequence shown here is derived from an EMBL/GenBank/DDBJ whole genome shotgun (WGS) entry which is preliminary data.</text>
</comment>
<reference evidence="6 7" key="1">
    <citation type="submission" date="2019-09" db="EMBL/GenBank/DDBJ databases">
        <title>YIM 132180 draft genome.</title>
        <authorList>
            <person name="Zhang K."/>
        </authorList>
    </citation>
    <scope>NUCLEOTIDE SEQUENCE [LARGE SCALE GENOMIC DNA]</scope>
    <source>
        <strain evidence="6 7">YIM 132180</strain>
    </source>
</reference>
<evidence type="ECO:0000256" key="4">
    <source>
        <dbReference type="PIRSR" id="PIRSR005539-1"/>
    </source>
</evidence>
<gene>
    <name evidence="6" type="ORF">F6X38_18310</name>
</gene>
<evidence type="ECO:0000259" key="5">
    <source>
        <dbReference type="Pfam" id="PF00561"/>
    </source>
</evidence>
<dbReference type="AlphaFoldDB" id="A0A7V7TV32"/>
<dbReference type="SUPFAM" id="SSF53474">
    <property type="entry name" value="alpha/beta-Hydrolases"/>
    <property type="match status" value="1"/>
</dbReference>
<dbReference type="InterPro" id="IPR050266">
    <property type="entry name" value="AB_hydrolase_sf"/>
</dbReference>
<keyword evidence="2 3" id="KW-0378">Hydrolase</keyword>
<feature type="active site" evidence="4">
    <location>
        <position position="237"/>
    </location>
</feature>
<dbReference type="InterPro" id="IPR000073">
    <property type="entry name" value="AB_hydrolase_1"/>
</dbReference>
<dbReference type="GO" id="GO:0008233">
    <property type="term" value="F:peptidase activity"/>
    <property type="evidence" value="ECO:0007669"/>
    <property type="project" value="InterPro"/>
</dbReference>
<evidence type="ECO:0000256" key="3">
    <source>
        <dbReference type="PIRNR" id="PIRNR005539"/>
    </source>
</evidence>
<dbReference type="Gene3D" id="3.40.50.1820">
    <property type="entry name" value="alpha/beta hydrolase"/>
    <property type="match status" value="1"/>
</dbReference>
<dbReference type="Proteomes" id="UP000432089">
    <property type="component" value="Unassembled WGS sequence"/>
</dbReference>
<dbReference type="InterPro" id="IPR029058">
    <property type="entry name" value="AB_hydrolase_fold"/>
</dbReference>
<evidence type="ECO:0000313" key="6">
    <source>
        <dbReference type="EMBL" id="KAB0677423.1"/>
    </source>
</evidence>
<dbReference type="InterPro" id="IPR005945">
    <property type="entry name" value="Pro_imino_pep"/>
</dbReference>
<evidence type="ECO:0000313" key="7">
    <source>
        <dbReference type="Proteomes" id="UP000432089"/>
    </source>
</evidence>
<dbReference type="GO" id="GO:0016020">
    <property type="term" value="C:membrane"/>
    <property type="evidence" value="ECO:0007669"/>
    <property type="project" value="TreeGrafter"/>
</dbReference>
<dbReference type="NCBIfam" id="TIGR01250">
    <property type="entry name" value="pro_imino_pep_2"/>
    <property type="match status" value="1"/>
</dbReference>